<proteinExistence type="predicted"/>
<evidence type="ECO:0000313" key="2">
    <source>
        <dbReference type="Proteomes" id="UP000434172"/>
    </source>
</evidence>
<comment type="caution">
    <text evidence="1">The sequence shown here is derived from an EMBL/GenBank/DDBJ whole genome shotgun (WGS) entry which is preliminary data.</text>
</comment>
<organism evidence="1 2">
    <name type="scientific">Colletotrichum asianum</name>
    <dbReference type="NCBI Taxonomy" id="702518"/>
    <lineage>
        <taxon>Eukaryota</taxon>
        <taxon>Fungi</taxon>
        <taxon>Dikarya</taxon>
        <taxon>Ascomycota</taxon>
        <taxon>Pezizomycotina</taxon>
        <taxon>Sordariomycetes</taxon>
        <taxon>Hypocreomycetidae</taxon>
        <taxon>Glomerellales</taxon>
        <taxon>Glomerellaceae</taxon>
        <taxon>Colletotrichum</taxon>
        <taxon>Colletotrichum gloeosporioides species complex</taxon>
    </lineage>
</organism>
<keyword evidence="2" id="KW-1185">Reference proteome</keyword>
<dbReference type="EMBL" id="WOWK01000103">
    <property type="protein sequence ID" value="KAF0318907.1"/>
    <property type="molecule type" value="Genomic_DNA"/>
</dbReference>
<gene>
    <name evidence="1" type="ORF">GQ607_013866</name>
</gene>
<evidence type="ECO:0000313" key="1">
    <source>
        <dbReference type="EMBL" id="KAF0318907.1"/>
    </source>
</evidence>
<reference evidence="1 2" key="1">
    <citation type="submission" date="2019-12" db="EMBL/GenBank/DDBJ databases">
        <title>A genome sequence resource for the geographically widespread anthracnose pathogen Colletotrichum asianum.</title>
        <authorList>
            <person name="Meng Y."/>
        </authorList>
    </citation>
    <scope>NUCLEOTIDE SEQUENCE [LARGE SCALE GENOMIC DNA]</scope>
    <source>
        <strain evidence="1 2">ICMP 18580</strain>
    </source>
</reference>
<dbReference type="Pfam" id="PF26639">
    <property type="entry name" value="Het-6_barrel"/>
    <property type="match status" value="1"/>
</dbReference>
<name>A0A8H3ZKC5_9PEZI</name>
<dbReference type="PROSITE" id="PS51257">
    <property type="entry name" value="PROKAR_LIPOPROTEIN"/>
    <property type="match status" value="1"/>
</dbReference>
<accession>A0A8H3ZKC5</accession>
<dbReference type="OrthoDB" id="4476201at2759"/>
<protein>
    <submittedName>
        <fullName evidence="1">Heterokaryon incompatibility protein</fullName>
    </submittedName>
</protein>
<dbReference type="Proteomes" id="UP000434172">
    <property type="component" value="Unassembled WGS sequence"/>
</dbReference>
<sequence>MGMRLFTTDQNNLGWATSSCKPGDELFLIQGCSMPVVLRKGAGEGLYHLIGDSIVHGLMEGQGVGEAPFSGWPLLTLA</sequence>
<dbReference type="AlphaFoldDB" id="A0A8H3ZKC5"/>